<gene>
    <name evidence="2" type="ORF">MNBD_GAMMA26-425</name>
</gene>
<protein>
    <recommendedName>
        <fullName evidence="1">Antitoxin FitA-like ribbon-helix-helix domain-containing protein</fullName>
    </recommendedName>
</protein>
<dbReference type="InterPro" id="IPR013321">
    <property type="entry name" value="Arc_rbn_hlx_hlx"/>
</dbReference>
<evidence type="ECO:0000313" key="2">
    <source>
        <dbReference type="EMBL" id="VAX06662.1"/>
    </source>
</evidence>
<dbReference type="InterPro" id="IPR053853">
    <property type="entry name" value="FitA-like_RHH"/>
</dbReference>
<evidence type="ECO:0000259" key="1">
    <source>
        <dbReference type="Pfam" id="PF22513"/>
    </source>
</evidence>
<sequence>MTALTIKNIPESLYEELKRTAKLHRRSINNEVIVLLEEKLAPKRKTPEEWVETVKLIRNKIPAGAISEEEVDSAINGGRP</sequence>
<name>A0A3B1ASE1_9ZZZZ</name>
<feature type="domain" description="Antitoxin FitA-like ribbon-helix-helix" evidence="1">
    <location>
        <begin position="3"/>
        <end position="39"/>
    </location>
</feature>
<organism evidence="2">
    <name type="scientific">hydrothermal vent metagenome</name>
    <dbReference type="NCBI Taxonomy" id="652676"/>
    <lineage>
        <taxon>unclassified sequences</taxon>
        <taxon>metagenomes</taxon>
        <taxon>ecological metagenomes</taxon>
    </lineage>
</organism>
<dbReference type="GO" id="GO:0006355">
    <property type="term" value="P:regulation of DNA-templated transcription"/>
    <property type="evidence" value="ECO:0007669"/>
    <property type="project" value="InterPro"/>
</dbReference>
<dbReference type="InterPro" id="IPR010985">
    <property type="entry name" value="Ribbon_hlx_hlx"/>
</dbReference>
<reference evidence="2" key="1">
    <citation type="submission" date="2018-06" db="EMBL/GenBank/DDBJ databases">
        <authorList>
            <person name="Zhirakovskaya E."/>
        </authorList>
    </citation>
    <scope>NUCLEOTIDE SEQUENCE</scope>
</reference>
<dbReference type="SUPFAM" id="SSF47598">
    <property type="entry name" value="Ribbon-helix-helix"/>
    <property type="match status" value="1"/>
</dbReference>
<dbReference type="Pfam" id="PF22513">
    <property type="entry name" value="FitA-like_RHH"/>
    <property type="match status" value="1"/>
</dbReference>
<proteinExistence type="predicted"/>
<dbReference type="EMBL" id="UOFX01000016">
    <property type="protein sequence ID" value="VAX06662.1"/>
    <property type="molecule type" value="Genomic_DNA"/>
</dbReference>
<dbReference type="Gene3D" id="1.10.1220.10">
    <property type="entry name" value="Met repressor-like"/>
    <property type="match status" value="1"/>
</dbReference>
<dbReference type="AlphaFoldDB" id="A0A3B1ASE1"/>
<accession>A0A3B1ASE1</accession>